<evidence type="ECO:0000256" key="17">
    <source>
        <dbReference type="ARBA" id="ARBA00049360"/>
    </source>
</evidence>
<feature type="region of interest" description="Disordered" evidence="20">
    <location>
        <begin position="385"/>
        <end position="479"/>
    </location>
</feature>
<comment type="domain">
    <text evidence="18">The DBINO region is involved in binding to DNA.</text>
</comment>
<proteinExistence type="inferred from homology"/>
<dbReference type="PANTHER" id="PTHR45685">
    <property type="entry name" value="HELICASE SRCAP-RELATED"/>
    <property type="match status" value="1"/>
</dbReference>
<feature type="compositionally biased region" description="Basic and acidic residues" evidence="20">
    <location>
        <begin position="210"/>
        <end position="231"/>
    </location>
</feature>
<evidence type="ECO:0000256" key="12">
    <source>
        <dbReference type="ARBA" id="ARBA00023159"/>
    </source>
</evidence>
<dbReference type="GO" id="GO:0031011">
    <property type="term" value="C:Ino80 complex"/>
    <property type="evidence" value="ECO:0007669"/>
    <property type="project" value="UniProtKB-UniRule"/>
</dbReference>
<evidence type="ECO:0000256" key="11">
    <source>
        <dbReference type="ARBA" id="ARBA00023125"/>
    </source>
</evidence>
<gene>
    <name evidence="24" type="ORF">HANVADRAFT_52885</name>
</gene>
<evidence type="ECO:0000256" key="15">
    <source>
        <dbReference type="ARBA" id="ARBA00023242"/>
    </source>
</evidence>
<feature type="coiled-coil region" evidence="19">
    <location>
        <begin position="597"/>
        <end position="640"/>
    </location>
</feature>
<keyword evidence="12" id="KW-0010">Activator</keyword>
<accession>A0A1B7TDS0</accession>
<dbReference type="InterPro" id="IPR050520">
    <property type="entry name" value="INO80/SWR1_helicase"/>
</dbReference>
<keyword evidence="14 18" id="KW-0234">DNA repair</keyword>
<dbReference type="Pfam" id="PF13892">
    <property type="entry name" value="DBINO"/>
    <property type="match status" value="1"/>
</dbReference>
<dbReference type="Pfam" id="PF00271">
    <property type="entry name" value="Helicase_C"/>
    <property type="match status" value="1"/>
</dbReference>
<keyword evidence="4" id="KW-0547">Nucleotide-binding</keyword>
<dbReference type="InterPro" id="IPR001650">
    <property type="entry name" value="Helicase_C-like"/>
</dbReference>
<keyword evidence="13" id="KW-0804">Transcription</keyword>
<evidence type="ECO:0000313" key="25">
    <source>
        <dbReference type="Proteomes" id="UP000092321"/>
    </source>
</evidence>
<sequence length="1463" mass="168377">MNGSSENNHSISGKNPLIELYETKTKPTIIQNVLKEQLQKEYEYIKLQEWESFQNYNTNIKESLDDYKNISAINKNKDFVTTITNKFKIELLEKLAILDSDLNEDFLSLIDENVIDFLLNNYNIYLNKSVDETADLIINAIKSNITEFDNEFKEALQNGNSIEDLQNLKNISDLKKLLNHNGKSADDHNSVVIAPKRGRRGKSNKNGKVVKRDSSEKSTVNKDTPDSTEKPKKTRRRRGRSSKSLLKESVIKNAKKQDMAINDETINSVVSDSEQHTNDGVSTNGNNTVTNNCRSTLMSNGFIRSPQTQEEINRNLLVKAVKAYGKREIRIEALKKSGTTKIRTFTQCHITAFKQPTSEELEDGQLEIKFTFSQKHASKLKRVLEADKNGPKRRRGRAKATIEQNGDIVDGANGGGDDDIDANDAKKKRKYVRKKTTTADDNTSNIADMNNGDAIMDSNTESQENDNNNEKDTSVQDIGNFGFKNPIDITNNIYEPEQLLKYGMKLSAKEARSLQKYYDNTLFAIWRDISRKDAIRTGRSMRLTNAVRKTNAKKISHLINKEARKWQQKSTKLTKDLQIRARRGLREMSSYWKKNIRDEKDLKKKKEKEVLEMAKKEQELKEKNRQNKQLEFLLQQSEIVSSFIAKKGNDETLANEEANSGDSAEPVISNINELDFDALNDEAISLKAKEVAKKNLQDNMNGAELNFTNPDLNNDDQNLQQPSLLACTLKEYQLNGLRWLNSLYSMNVNGILADEMGLGKTVQSISMLANLAENHNIWGPFLIVTPVSTLHNWVQEFQKFVPDFKILPYWGSANDRKTLRKFWDRKNLIYDKDKAEFHVMITSYQMIVNDIQYIKQLQWQYMILDEAQAIKSFQSQRWKSLLNINCKNKLLLTGTPIQNNLEELWALLHFIMPNFFQSIDNFNKIFNSDSNFKNSANLLRLHDILKPFMLRRVKKNVQKELEDKIEIDIMCELTLKQKKMYNMLKSGLNGDYEDIERQALEQQQRQNAIENGEYVAPATTTNNNNNSNSNNNNNNNTSQEGKLLNIVMEFRKVCNHPYLFEANQIKSSFSFSKYGNNVHNIRNNTTDIFNSTTNEIEYNMPRLIYEDLLQPNFAKNNISVKDFNVYISDSNEIKTLNLFNNKSDYLDAFENIDSLQSTDLISRAINLKNKLSQQQINARRAKIYTTKELNDIQFKNKNFTIPSKTADIECLDDTVIDNFKAAHYLDKWKPAFIEPCVAPIIDTYISGKNNRVNEPVVIKALKTIPIKQQVDLRLKKLETPLIQSEMNIKPINNSFSTPNVQVPTIDKFIQDSAKLKKLSELLPELKKGGHKCLIYFQMTKMMDMIEDYLVFKGYKYVRLDGSTTLERRRDLVSDFQTNDDIFIFLLSTRAGGLGINLVAADTVIFYDSDWNPTIDSQAMDRAHRLGQQRQVTVYRLICKDTIEEKMRDIANQKEEIQKLVMEG</sequence>
<keyword evidence="8 18" id="KW-0067">ATP-binding</keyword>
<evidence type="ECO:0000256" key="9">
    <source>
        <dbReference type="ARBA" id="ARBA00022853"/>
    </source>
</evidence>
<dbReference type="Pfam" id="PF00176">
    <property type="entry name" value="SNF2-rel_dom"/>
    <property type="match status" value="1"/>
</dbReference>
<keyword evidence="11 18" id="KW-0238">DNA-binding</keyword>
<dbReference type="SMART" id="SM00487">
    <property type="entry name" value="DEXDc"/>
    <property type="match status" value="1"/>
</dbReference>
<evidence type="ECO:0000256" key="3">
    <source>
        <dbReference type="ARBA" id="ARBA00019805"/>
    </source>
</evidence>
<dbReference type="PANTHER" id="PTHR45685:SF2">
    <property type="entry name" value="CHROMATIN-REMODELING ATPASE INO80"/>
    <property type="match status" value="1"/>
</dbReference>
<evidence type="ECO:0000256" key="7">
    <source>
        <dbReference type="ARBA" id="ARBA00022806"/>
    </source>
</evidence>
<dbReference type="GO" id="GO:0006338">
    <property type="term" value="P:chromatin remodeling"/>
    <property type="evidence" value="ECO:0007669"/>
    <property type="project" value="UniProtKB-UniRule"/>
</dbReference>
<comment type="caution">
    <text evidence="24">The sequence shown here is derived from an EMBL/GenBank/DDBJ whole genome shotgun (WGS) entry which is preliminary data.</text>
</comment>
<organism evidence="24 25">
    <name type="scientific">Hanseniaspora valbyensis NRRL Y-1626</name>
    <dbReference type="NCBI Taxonomy" id="766949"/>
    <lineage>
        <taxon>Eukaryota</taxon>
        <taxon>Fungi</taxon>
        <taxon>Dikarya</taxon>
        <taxon>Ascomycota</taxon>
        <taxon>Saccharomycotina</taxon>
        <taxon>Saccharomycetes</taxon>
        <taxon>Saccharomycodales</taxon>
        <taxon>Saccharomycodaceae</taxon>
        <taxon>Hanseniaspora</taxon>
    </lineage>
</organism>
<comment type="subunit">
    <text evidence="18">Component of the INO80 chromatin-remodeling complex.</text>
</comment>
<dbReference type="CDD" id="cd18793">
    <property type="entry name" value="SF2_C_SNF"/>
    <property type="match status" value="1"/>
</dbReference>
<dbReference type="SMART" id="SM00490">
    <property type="entry name" value="HELICc"/>
    <property type="match status" value="1"/>
</dbReference>
<dbReference type="GO" id="GO:0006281">
    <property type="term" value="P:DNA repair"/>
    <property type="evidence" value="ECO:0007669"/>
    <property type="project" value="UniProtKB-UniRule"/>
</dbReference>
<dbReference type="OrthoDB" id="372624at2759"/>
<feature type="compositionally biased region" description="Basic residues" evidence="20">
    <location>
        <begin position="232"/>
        <end position="241"/>
    </location>
</feature>
<evidence type="ECO:0000313" key="24">
    <source>
        <dbReference type="EMBL" id="OBA26857.1"/>
    </source>
</evidence>
<keyword evidence="25" id="KW-1185">Reference proteome</keyword>
<dbReference type="SUPFAM" id="SSF52540">
    <property type="entry name" value="P-loop containing nucleoside triphosphate hydrolases"/>
    <property type="match status" value="2"/>
</dbReference>
<comment type="similarity">
    <text evidence="2">Belongs to the SNF2/RAD54 helicase family. SWR1 subfamily.</text>
</comment>
<evidence type="ECO:0000256" key="20">
    <source>
        <dbReference type="SAM" id="MobiDB-lite"/>
    </source>
</evidence>
<keyword evidence="10" id="KW-0805">Transcription regulation</keyword>
<dbReference type="InterPro" id="IPR014001">
    <property type="entry name" value="Helicase_ATP-bd"/>
</dbReference>
<feature type="non-terminal residue" evidence="24">
    <location>
        <position position="1463"/>
    </location>
</feature>
<dbReference type="EMBL" id="LXPE01000013">
    <property type="protein sequence ID" value="OBA26857.1"/>
    <property type="molecule type" value="Genomic_DNA"/>
</dbReference>
<keyword evidence="5 18" id="KW-0227">DNA damage</keyword>
<feature type="region of interest" description="Disordered" evidence="20">
    <location>
        <begin position="1017"/>
        <end position="1039"/>
    </location>
</feature>
<feature type="compositionally biased region" description="Basic residues" evidence="20">
    <location>
        <begin position="426"/>
        <end position="436"/>
    </location>
</feature>
<comment type="catalytic activity">
    <reaction evidence="17 18">
        <text>ATP + H2O = ADP + phosphate + H(+)</text>
        <dbReference type="Rhea" id="RHEA:13065"/>
        <dbReference type="ChEBI" id="CHEBI:15377"/>
        <dbReference type="ChEBI" id="CHEBI:15378"/>
        <dbReference type="ChEBI" id="CHEBI:30616"/>
        <dbReference type="ChEBI" id="CHEBI:43474"/>
        <dbReference type="ChEBI" id="CHEBI:456216"/>
    </reaction>
</comment>
<protein>
    <recommendedName>
        <fullName evidence="3 18">Chromatin-remodeling ATPase INO80</fullName>
        <ecNumber evidence="18">3.6.4.-</ecNumber>
    </recommendedName>
</protein>
<dbReference type="PROSITE" id="PS51194">
    <property type="entry name" value="HELICASE_CTER"/>
    <property type="match status" value="1"/>
</dbReference>
<comment type="function">
    <text evidence="18">ATPase component of the INO80 complex which remodels chromatin by shifting nucleosomes and is involved in DNA repair.</text>
</comment>
<keyword evidence="15" id="KW-0539">Nucleus</keyword>
<evidence type="ECO:0000256" key="1">
    <source>
        <dbReference type="ARBA" id="ARBA00004123"/>
    </source>
</evidence>
<evidence type="ECO:0000259" key="22">
    <source>
        <dbReference type="PROSITE" id="PS51194"/>
    </source>
</evidence>
<feature type="domain" description="Helicase C-terminal" evidence="22">
    <location>
        <begin position="1317"/>
        <end position="1463"/>
    </location>
</feature>
<dbReference type="InterPro" id="IPR020838">
    <property type="entry name" value="DBINO"/>
</dbReference>
<dbReference type="Gene3D" id="3.40.50.10810">
    <property type="entry name" value="Tandem AAA-ATPase domain"/>
    <property type="match status" value="1"/>
</dbReference>
<keyword evidence="7" id="KW-0347">Helicase</keyword>
<keyword evidence="19" id="KW-0175">Coiled coil</keyword>
<evidence type="ECO:0000256" key="2">
    <source>
        <dbReference type="ARBA" id="ARBA00009220"/>
    </source>
</evidence>
<evidence type="ECO:0000256" key="14">
    <source>
        <dbReference type="ARBA" id="ARBA00023204"/>
    </source>
</evidence>
<feature type="compositionally biased region" description="Polar residues" evidence="20">
    <location>
        <begin position="457"/>
        <end position="466"/>
    </location>
</feature>
<evidence type="ECO:0000256" key="19">
    <source>
        <dbReference type="SAM" id="Coils"/>
    </source>
</evidence>
<evidence type="ECO:0000256" key="18">
    <source>
        <dbReference type="RuleBase" id="RU368001"/>
    </source>
</evidence>
<dbReference type="GO" id="GO:0005524">
    <property type="term" value="F:ATP binding"/>
    <property type="evidence" value="ECO:0007669"/>
    <property type="project" value="UniProtKB-UniRule"/>
</dbReference>
<keyword evidence="9" id="KW-0156">Chromatin regulator</keyword>
<comment type="function">
    <text evidence="16">Catalytic component of the SWR1 complex which mediates the ATP-dependent exchange of histone H2A for the H2A variant HZT1 leading to transcriptional regulation of selected genes by chromatin remodeling.</text>
</comment>
<evidence type="ECO:0000256" key="10">
    <source>
        <dbReference type="ARBA" id="ARBA00023015"/>
    </source>
</evidence>
<feature type="region of interest" description="Disordered" evidence="20">
    <location>
        <begin position="180"/>
        <end position="248"/>
    </location>
</feature>
<dbReference type="EC" id="3.6.4.-" evidence="18"/>
<dbReference type="GO" id="GO:0016887">
    <property type="term" value="F:ATP hydrolysis activity"/>
    <property type="evidence" value="ECO:0007669"/>
    <property type="project" value="TreeGrafter"/>
</dbReference>
<dbReference type="GO" id="GO:0042393">
    <property type="term" value="F:histone binding"/>
    <property type="evidence" value="ECO:0007669"/>
    <property type="project" value="TreeGrafter"/>
</dbReference>
<dbReference type="InterPro" id="IPR049730">
    <property type="entry name" value="SNF2/RAD54-like_C"/>
</dbReference>
<evidence type="ECO:0000259" key="23">
    <source>
        <dbReference type="PROSITE" id="PS51413"/>
    </source>
</evidence>
<evidence type="ECO:0000256" key="16">
    <source>
        <dbReference type="ARBA" id="ARBA00037570"/>
    </source>
</evidence>
<evidence type="ECO:0000256" key="8">
    <source>
        <dbReference type="ARBA" id="ARBA00022840"/>
    </source>
</evidence>
<feature type="compositionally biased region" description="Basic residues" evidence="20">
    <location>
        <begin position="196"/>
        <end position="209"/>
    </location>
</feature>
<dbReference type="PROSITE" id="PS51192">
    <property type="entry name" value="HELICASE_ATP_BIND_1"/>
    <property type="match status" value="1"/>
</dbReference>
<feature type="compositionally biased region" description="Polar residues" evidence="20">
    <location>
        <begin position="439"/>
        <end position="448"/>
    </location>
</feature>
<dbReference type="Proteomes" id="UP000092321">
    <property type="component" value="Unassembled WGS sequence"/>
</dbReference>
<feature type="domain" description="Helicase ATP-binding" evidence="21">
    <location>
        <begin position="741"/>
        <end position="914"/>
    </location>
</feature>
<reference evidence="25" key="1">
    <citation type="journal article" date="2016" name="Proc. Natl. Acad. Sci. U.S.A.">
        <title>Comparative genomics of biotechnologically important yeasts.</title>
        <authorList>
            <person name="Riley R."/>
            <person name="Haridas S."/>
            <person name="Wolfe K.H."/>
            <person name="Lopes M.R."/>
            <person name="Hittinger C.T."/>
            <person name="Goeker M."/>
            <person name="Salamov A.A."/>
            <person name="Wisecaver J.H."/>
            <person name="Long T.M."/>
            <person name="Calvey C.H."/>
            <person name="Aerts A.L."/>
            <person name="Barry K.W."/>
            <person name="Choi C."/>
            <person name="Clum A."/>
            <person name="Coughlan A.Y."/>
            <person name="Deshpande S."/>
            <person name="Douglass A.P."/>
            <person name="Hanson S.J."/>
            <person name="Klenk H.-P."/>
            <person name="LaButti K.M."/>
            <person name="Lapidus A."/>
            <person name="Lindquist E.A."/>
            <person name="Lipzen A.M."/>
            <person name="Meier-Kolthoff J.P."/>
            <person name="Ohm R.A."/>
            <person name="Otillar R.P."/>
            <person name="Pangilinan J.L."/>
            <person name="Peng Y."/>
            <person name="Rokas A."/>
            <person name="Rosa C.A."/>
            <person name="Scheuner C."/>
            <person name="Sibirny A.A."/>
            <person name="Slot J.C."/>
            <person name="Stielow J.B."/>
            <person name="Sun H."/>
            <person name="Kurtzman C.P."/>
            <person name="Blackwell M."/>
            <person name="Grigoriev I.V."/>
            <person name="Jeffries T.W."/>
        </authorList>
    </citation>
    <scope>NUCLEOTIDE SEQUENCE [LARGE SCALE GENOMIC DNA]</scope>
    <source>
        <strain evidence="25">NRRL Y-1626</strain>
    </source>
</reference>
<comment type="subcellular location">
    <subcellularLocation>
        <location evidence="1 18">Nucleus</location>
    </subcellularLocation>
</comment>
<feature type="domain" description="DBINO" evidence="23">
    <location>
        <begin position="525"/>
        <end position="650"/>
    </location>
</feature>
<dbReference type="GO" id="GO:0003677">
    <property type="term" value="F:DNA binding"/>
    <property type="evidence" value="ECO:0007669"/>
    <property type="project" value="UniProtKB-UniRule"/>
</dbReference>
<keyword evidence="6 18" id="KW-0378">Hydrolase</keyword>
<dbReference type="InterPro" id="IPR038718">
    <property type="entry name" value="SNF2-like_sf"/>
</dbReference>
<feature type="compositionally biased region" description="Low complexity" evidence="20">
    <location>
        <begin position="1019"/>
        <end position="1038"/>
    </location>
</feature>
<dbReference type="Gene3D" id="3.40.50.300">
    <property type="entry name" value="P-loop containing nucleotide triphosphate hydrolases"/>
    <property type="match status" value="1"/>
</dbReference>
<dbReference type="FunFam" id="3.40.50.10810:FF:000005">
    <property type="entry name" value="Photoperiod-independent early flowering 1"/>
    <property type="match status" value="1"/>
</dbReference>
<dbReference type="PROSITE" id="PS51413">
    <property type="entry name" value="DBINO"/>
    <property type="match status" value="1"/>
</dbReference>
<evidence type="ECO:0000256" key="13">
    <source>
        <dbReference type="ARBA" id="ARBA00023163"/>
    </source>
</evidence>
<dbReference type="InterPro" id="IPR000330">
    <property type="entry name" value="SNF2_N"/>
</dbReference>
<dbReference type="InterPro" id="IPR027417">
    <property type="entry name" value="P-loop_NTPase"/>
</dbReference>
<evidence type="ECO:0000256" key="5">
    <source>
        <dbReference type="ARBA" id="ARBA00022763"/>
    </source>
</evidence>
<dbReference type="GO" id="GO:0004386">
    <property type="term" value="F:helicase activity"/>
    <property type="evidence" value="ECO:0007669"/>
    <property type="project" value="UniProtKB-KW"/>
</dbReference>
<evidence type="ECO:0000256" key="6">
    <source>
        <dbReference type="ARBA" id="ARBA00022801"/>
    </source>
</evidence>
<evidence type="ECO:0000256" key="4">
    <source>
        <dbReference type="ARBA" id="ARBA00022741"/>
    </source>
</evidence>
<evidence type="ECO:0000259" key="21">
    <source>
        <dbReference type="PROSITE" id="PS51192"/>
    </source>
</evidence>
<name>A0A1B7TDS0_9ASCO</name>